<evidence type="ECO:0000313" key="1">
    <source>
        <dbReference type="EMBL" id="SEJ29586.1"/>
    </source>
</evidence>
<evidence type="ECO:0000313" key="2">
    <source>
        <dbReference type="Proteomes" id="UP000199702"/>
    </source>
</evidence>
<dbReference type="Proteomes" id="UP000199702">
    <property type="component" value="Unassembled WGS sequence"/>
</dbReference>
<accession>A0A1H6XN57</accession>
<organism evidence="1 2">
    <name type="scientific">Flavobacterium terrigena</name>
    <dbReference type="NCBI Taxonomy" id="402734"/>
    <lineage>
        <taxon>Bacteria</taxon>
        <taxon>Pseudomonadati</taxon>
        <taxon>Bacteroidota</taxon>
        <taxon>Flavobacteriia</taxon>
        <taxon>Flavobacteriales</taxon>
        <taxon>Flavobacteriaceae</taxon>
        <taxon>Flavobacterium</taxon>
    </lineage>
</organism>
<dbReference type="OrthoDB" id="2832179at2"/>
<gene>
    <name evidence="1" type="ORF">SAMN05660918_2878</name>
</gene>
<protein>
    <submittedName>
        <fullName evidence="1">Uncharacterized protein</fullName>
    </submittedName>
</protein>
<keyword evidence="2" id="KW-1185">Reference proteome</keyword>
<reference evidence="2" key="1">
    <citation type="submission" date="2016-10" db="EMBL/GenBank/DDBJ databases">
        <authorList>
            <person name="Varghese N."/>
            <person name="Submissions S."/>
        </authorList>
    </citation>
    <scope>NUCLEOTIDE SEQUENCE [LARGE SCALE GENOMIC DNA]</scope>
    <source>
        <strain evidence="2">DSM 17934</strain>
    </source>
</reference>
<dbReference type="STRING" id="402734.SAMN05660918_2878"/>
<dbReference type="RefSeq" id="WP_091315371.1">
    <property type="nucleotide sequence ID" value="NZ_CBCSJU010000009.1"/>
</dbReference>
<proteinExistence type="predicted"/>
<dbReference type="EMBL" id="FNYA01000009">
    <property type="protein sequence ID" value="SEJ29586.1"/>
    <property type="molecule type" value="Genomic_DNA"/>
</dbReference>
<dbReference type="AlphaFoldDB" id="A0A1H6XN57"/>
<name>A0A1H6XN57_9FLAO</name>
<sequence>MAFDWALFLNDEFHQTFQKELSKQLFEKGSIGTGFKNFEELDFQIIIGMQDSEIKQVDNKMFAKIDFITPGSFSIPVEIYWTTEECSNLSEIHKNDISKMNIEINWGENFPCDEILPWMMVDPE</sequence>